<dbReference type="InterPro" id="IPR050360">
    <property type="entry name" value="MFS_Sugar_Transporters"/>
</dbReference>
<evidence type="ECO:0000256" key="3">
    <source>
        <dbReference type="ARBA" id="ARBA00022448"/>
    </source>
</evidence>
<feature type="transmembrane region" description="Helical" evidence="9">
    <location>
        <begin position="167"/>
        <end position="185"/>
    </location>
</feature>
<keyword evidence="4 9" id="KW-0812">Transmembrane</keyword>
<accession>A0AA40E4C0</accession>
<dbReference type="Pfam" id="PF00083">
    <property type="entry name" value="Sugar_tr"/>
    <property type="match status" value="1"/>
</dbReference>
<dbReference type="PRINTS" id="PR00171">
    <property type="entry name" value="SUGRTRNSPORT"/>
</dbReference>
<feature type="transmembrane region" description="Helical" evidence="9">
    <location>
        <begin position="229"/>
        <end position="248"/>
    </location>
</feature>
<feature type="transmembrane region" description="Helical" evidence="9">
    <location>
        <begin position="197"/>
        <end position="217"/>
    </location>
</feature>
<keyword evidence="12" id="KW-1185">Reference proteome</keyword>
<dbReference type="SUPFAM" id="SSF103473">
    <property type="entry name" value="MFS general substrate transporter"/>
    <property type="match status" value="1"/>
</dbReference>
<feature type="transmembrane region" description="Helical" evidence="9">
    <location>
        <begin position="109"/>
        <end position="126"/>
    </location>
</feature>
<comment type="subcellular location">
    <subcellularLocation>
        <location evidence="1">Membrane</location>
        <topology evidence="1">Multi-pass membrane protein</topology>
    </subcellularLocation>
</comment>
<dbReference type="GeneID" id="85327112"/>
<dbReference type="GO" id="GO:0005351">
    <property type="term" value="F:carbohydrate:proton symporter activity"/>
    <property type="evidence" value="ECO:0007669"/>
    <property type="project" value="TreeGrafter"/>
</dbReference>
<dbReference type="InterPro" id="IPR005829">
    <property type="entry name" value="Sugar_transporter_CS"/>
</dbReference>
<feature type="transmembrane region" description="Helical" evidence="9">
    <location>
        <begin position="36"/>
        <end position="55"/>
    </location>
</feature>
<dbReference type="PANTHER" id="PTHR48022">
    <property type="entry name" value="PLASTIDIC GLUCOSE TRANSPORTER 4"/>
    <property type="match status" value="1"/>
</dbReference>
<feature type="region of interest" description="Disordered" evidence="8">
    <location>
        <begin position="10"/>
        <end position="29"/>
    </location>
</feature>
<evidence type="ECO:0000256" key="6">
    <source>
        <dbReference type="ARBA" id="ARBA00023136"/>
    </source>
</evidence>
<keyword evidence="3 7" id="KW-0813">Transport</keyword>
<sequence>MQQLQVVAEVMDENGPQPQQQNGRNPERTGFRGSSVWKALAIGALAGFGGILFGYDTGYINGVMAMGYFENMYFAKPPPWLNLDREQRPFWMDDKLAPAWFHLPGRDKSLIVGLLSAGTCVGSLLGSDAADYLGRRVALLLGCLVFIWGIVDQTTSVHMDLLGRGRFETGLGMGTISTVIILYLAEISPASIRGFMVAFYQFCITMGLLIASCVNMGTHGMWNMGSYRIPVSLQLVWALALIFWLLFLPESPRWHVKMGNLSKAKVALAQLRCLHENDESVRMELNDMVLTCQHELTVTQPGRYWQSWLSCFRGPWRESGSNVRRTMLGIAMQMFQQITGVNFIFYFGTAFFQQQGFDNVFVILVAMSAVNVASTIASFYVVNKLRRRSLLMAGAAVMALCQFTVATVGLIWRGQGSPPSRGGFHVGHAPTRNLAPIPAWHFWTTMAGVGIYLFCYATTWGPGAWILTGEIFPLKIRARGVGLSTATNWLSNSVVSFVTPVLIDANQWNLGPAVFLIWGSACLLASLFTYIFVPETKGLTLEQVDLMFELSARGSSRWVPPEDVARLFSSYSRRHSRTK</sequence>
<organism evidence="11 12">
    <name type="scientific">Lasiosphaeria miniovina</name>
    <dbReference type="NCBI Taxonomy" id="1954250"/>
    <lineage>
        <taxon>Eukaryota</taxon>
        <taxon>Fungi</taxon>
        <taxon>Dikarya</taxon>
        <taxon>Ascomycota</taxon>
        <taxon>Pezizomycotina</taxon>
        <taxon>Sordariomycetes</taxon>
        <taxon>Sordariomycetidae</taxon>
        <taxon>Sordariales</taxon>
        <taxon>Lasiosphaeriaceae</taxon>
        <taxon>Lasiosphaeria</taxon>
    </lineage>
</organism>
<evidence type="ECO:0000256" key="4">
    <source>
        <dbReference type="ARBA" id="ARBA00022692"/>
    </source>
</evidence>
<evidence type="ECO:0000259" key="10">
    <source>
        <dbReference type="PROSITE" id="PS50850"/>
    </source>
</evidence>
<keyword evidence="6 9" id="KW-0472">Membrane</keyword>
<feature type="domain" description="Major facilitator superfamily (MFS) profile" evidence="10">
    <location>
        <begin position="42"/>
        <end position="537"/>
    </location>
</feature>
<dbReference type="RefSeq" id="XP_060299470.1">
    <property type="nucleotide sequence ID" value="XM_060443842.1"/>
</dbReference>
<feature type="transmembrane region" description="Helical" evidence="9">
    <location>
        <begin position="327"/>
        <end position="348"/>
    </location>
</feature>
<evidence type="ECO:0000256" key="8">
    <source>
        <dbReference type="SAM" id="MobiDB-lite"/>
    </source>
</evidence>
<dbReference type="PROSITE" id="PS50850">
    <property type="entry name" value="MFS"/>
    <property type="match status" value="1"/>
</dbReference>
<dbReference type="InterPro" id="IPR005828">
    <property type="entry name" value="MFS_sugar_transport-like"/>
</dbReference>
<evidence type="ECO:0000313" key="12">
    <source>
        <dbReference type="Proteomes" id="UP001172101"/>
    </source>
</evidence>
<feature type="transmembrane region" description="Helical" evidence="9">
    <location>
        <begin position="360"/>
        <end position="382"/>
    </location>
</feature>
<feature type="transmembrane region" description="Helical" evidence="9">
    <location>
        <begin position="515"/>
        <end position="533"/>
    </location>
</feature>
<gene>
    <name evidence="11" type="ORF">B0T26DRAFT_740405</name>
</gene>
<evidence type="ECO:0000256" key="2">
    <source>
        <dbReference type="ARBA" id="ARBA00010992"/>
    </source>
</evidence>
<keyword evidence="5 9" id="KW-1133">Transmembrane helix</keyword>
<protein>
    <submittedName>
        <fullName evidence="11">General substrate transporter</fullName>
    </submittedName>
</protein>
<feature type="transmembrane region" description="Helical" evidence="9">
    <location>
        <begin position="133"/>
        <end position="151"/>
    </location>
</feature>
<dbReference type="GO" id="GO:0016020">
    <property type="term" value="C:membrane"/>
    <property type="evidence" value="ECO:0007669"/>
    <property type="project" value="UniProtKB-SubCell"/>
</dbReference>
<dbReference type="AlphaFoldDB" id="A0AA40E4C0"/>
<feature type="transmembrane region" description="Helical" evidence="9">
    <location>
        <begin position="440"/>
        <end position="468"/>
    </location>
</feature>
<dbReference type="EMBL" id="JAUIRO010000003">
    <property type="protein sequence ID" value="KAK0723546.1"/>
    <property type="molecule type" value="Genomic_DNA"/>
</dbReference>
<dbReference type="InterPro" id="IPR020846">
    <property type="entry name" value="MFS_dom"/>
</dbReference>
<evidence type="ECO:0000256" key="1">
    <source>
        <dbReference type="ARBA" id="ARBA00004141"/>
    </source>
</evidence>
<proteinExistence type="inferred from homology"/>
<comment type="caution">
    <text evidence="11">The sequence shown here is derived from an EMBL/GenBank/DDBJ whole genome shotgun (WGS) entry which is preliminary data.</text>
</comment>
<dbReference type="Gene3D" id="1.20.1250.20">
    <property type="entry name" value="MFS general substrate transporter like domains"/>
    <property type="match status" value="1"/>
</dbReference>
<dbReference type="InterPro" id="IPR003663">
    <property type="entry name" value="Sugar/inositol_transpt"/>
</dbReference>
<evidence type="ECO:0000313" key="11">
    <source>
        <dbReference type="EMBL" id="KAK0723546.1"/>
    </source>
</evidence>
<dbReference type="InterPro" id="IPR036259">
    <property type="entry name" value="MFS_trans_sf"/>
</dbReference>
<dbReference type="NCBIfam" id="TIGR00879">
    <property type="entry name" value="SP"/>
    <property type="match status" value="1"/>
</dbReference>
<dbReference type="PANTHER" id="PTHR48022:SF6">
    <property type="entry name" value="MSTA PROTEIN-RELATED"/>
    <property type="match status" value="1"/>
</dbReference>
<evidence type="ECO:0000256" key="9">
    <source>
        <dbReference type="SAM" id="Phobius"/>
    </source>
</evidence>
<evidence type="ECO:0000256" key="5">
    <source>
        <dbReference type="ARBA" id="ARBA00022989"/>
    </source>
</evidence>
<feature type="transmembrane region" description="Helical" evidence="9">
    <location>
        <begin position="480"/>
        <end position="503"/>
    </location>
</feature>
<dbReference type="PROSITE" id="PS00216">
    <property type="entry name" value="SUGAR_TRANSPORT_1"/>
    <property type="match status" value="1"/>
</dbReference>
<comment type="similarity">
    <text evidence="2 7">Belongs to the major facilitator superfamily. Sugar transporter (TC 2.A.1.1) family.</text>
</comment>
<dbReference type="Proteomes" id="UP001172101">
    <property type="component" value="Unassembled WGS sequence"/>
</dbReference>
<feature type="compositionally biased region" description="Low complexity" evidence="8">
    <location>
        <begin position="13"/>
        <end position="24"/>
    </location>
</feature>
<feature type="transmembrane region" description="Helical" evidence="9">
    <location>
        <begin position="389"/>
        <end position="412"/>
    </location>
</feature>
<reference evidence="11" key="1">
    <citation type="submission" date="2023-06" db="EMBL/GenBank/DDBJ databases">
        <title>Genome-scale phylogeny and comparative genomics of the fungal order Sordariales.</title>
        <authorList>
            <consortium name="Lawrence Berkeley National Laboratory"/>
            <person name="Hensen N."/>
            <person name="Bonometti L."/>
            <person name="Westerberg I."/>
            <person name="Brannstrom I.O."/>
            <person name="Guillou S."/>
            <person name="Cros-Aarteil S."/>
            <person name="Calhoun S."/>
            <person name="Haridas S."/>
            <person name="Kuo A."/>
            <person name="Mondo S."/>
            <person name="Pangilinan J."/>
            <person name="Riley R."/>
            <person name="LaButti K."/>
            <person name="Andreopoulos B."/>
            <person name="Lipzen A."/>
            <person name="Chen C."/>
            <person name="Yanf M."/>
            <person name="Daum C."/>
            <person name="Ng V."/>
            <person name="Clum A."/>
            <person name="Steindorff A."/>
            <person name="Ohm R."/>
            <person name="Martin F."/>
            <person name="Silar P."/>
            <person name="Natvig D."/>
            <person name="Lalanne C."/>
            <person name="Gautier V."/>
            <person name="Ament-velasquez S.L."/>
            <person name="Kruys A."/>
            <person name="Hutchinson M.I."/>
            <person name="Powell A.J."/>
            <person name="Barry K."/>
            <person name="Miller A.N."/>
            <person name="Grigoriev I.V."/>
            <person name="Debuchy R."/>
            <person name="Gladieux P."/>
            <person name="Thoren M.H."/>
            <person name="Johannesson H."/>
        </authorList>
    </citation>
    <scope>NUCLEOTIDE SEQUENCE</scope>
    <source>
        <strain evidence="11">SMH2392-1A</strain>
    </source>
</reference>
<evidence type="ECO:0000256" key="7">
    <source>
        <dbReference type="RuleBase" id="RU003346"/>
    </source>
</evidence>
<name>A0AA40E4C0_9PEZI</name>